<dbReference type="SUPFAM" id="SSF103511">
    <property type="entry name" value="Chlorophyll a-b binding protein"/>
    <property type="match status" value="1"/>
</dbReference>
<name>A0A978VQD5_ZIZJJ</name>
<reference evidence="5" key="1">
    <citation type="journal article" date="2021" name="Front. Plant Sci.">
        <title>Chromosome-Scale Genome Assembly for Chinese Sour Jujube and Insights Into Its Genome Evolution and Domestication Signature.</title>
        <authorList>
            <person name="Shen L.-Y."/>
            <person name="Luo H."/>
            <person name="Wang X.-L."/>
            <person name="Wang X.-M."/>
            <person name="Qiu X.-J."/>
            <person name="Liu H."/>
            <person name="Zhou S.-S."/>
            <person name="Jia K.-H."/>
            <person name="Nie S."/>
            <person name="Bao Y.-T."/>
            <person name="Zhang R.-G."/>
            <person name="Yun Q.-Z."/>
            <person name="Chai Y.-H."/>
            <person name="Lu J.-Y."/>
            <person name="Li Y."/>
            <person name="Zhao S.-W."/>
            <person name="Mao J.-F."/>
            <person name="Jia S.-G."/>
            <person name="Mao Y.-M."/>
        </authorList>
    </citation>
    <scope>NUCLEOTIDE SEQUENCE</scope>
    <source>
        <strain evidence="5">AT0</strain>
        <tissue evidence="5">Leaf</tissue>
    </source>
</reference>
<accession>A0A978VQD5</accession>
<evidence type="ECO:0000256" key="3">
    <source>
        <dbReference type="ARBA" id="ARBA00022989"/>
    </source>
</evidence>
<dbReference type="PANTHER" id="PTHR14154">
    <property type="entry name" value="UPF0041 BRAIN PROTEIN 44-RELATED"/>
    <property type="match status" value="1"/>
</dbReference>
<evidence type="ECO:0000256" key="4">
    <source>
        <dbReference type="ARBA" id="ARBA00023136"/>
    </source>
</evidence>
<evidence type="ECO:0000256" key="2">
    <source>
        <dbReference type="ARBA" id="ARBA00022692"/>
    </source>
</evidence>
<sequence>MGFPYPISEQDKFAIHIDKHDEAAENGSMLNIEARRRTFLEVNPEASTNEEPVVFRSSIIPWWAWLLRSYLPEAELLKGRAAMVGFFIAYIIDALTGLDVVGQSSNFICKAGLFVTVIGITLKS</sequence>
<keyword evidence="2" id="KW-0812">Transmembrane</keyword>
<evidence type="ECO:0000313" key="5">
    <source>
        <dbReference type="EMBL" id="KAH7537760.1"/>
    </source>
</evidence>
<dbReference type="Proteomes" id="UP000813462">
    <property type="component" value="Unassembled WGS sequence"/>
</dbReference>
<protein>
    <submittedName>
        <fullName evidence="5">Uncharacterized protein</fullName>
    </submittedName>
</protein>
<dbReference type="GO" id="GO:0016020">
    <property type="term" value="C:membrane"/>
    <property type="evidence" value="ECO:0007669"/>
    <property type="project" value="UniProtKB-SubCell"/>
</dbReference>
<organism evidence="5 6">
    <name type="scientific">Ziziphus jujuba var. spinosa</name>
    <dbReference type="NCBI Taxonomy" id="714518"/>
    <lineage>
        <taxon>Eukaryota</taxon>
        <taxon>Viridiplantae</taxon>
        <taxon>Streptophyta</taxon>
        <taxon>Embryophyta</taxon>
        <taxon>Tracheophyta</taxon>
        <taxon>Spermatophyta</taxon>
        <taxon>Magnoliopsida</taxon>
        <taxon>eudicotyledons</taxon>
        <taxon>Gunneridae</taxon>
        <taxon>Pentapetalae</taxon>
        <taxon>rosids</taxon>
        <taxon>fabids</taxon>
        <taxon>Rosales</taxon>
        <taxon>Rhamnaceae</taxon>
        <taxon>Paliureae</taxon>
        <taxon>Ziziphus</taxon>
    </lineage>
</organism>
<evidence type="ECO:0000256" key="1">
    <source>
        <dbReference type="ARBA" id="ARBA00004141"/>
    </source>
</evidence>
<evidence type="ECO:0000313" key="6">
    <source>
        <dbReference type="Proteomes" id="UP000813462"/>
    </source>
</evidence>
<keyword evidence="4" id="KW-0472">Membrane</keyword>
<comment type="subcellular location">
    <subcellularLocation>
        <location evidence="1">Membrane</location>
        <topology evidence="1">Multi-pass membrane protein</topology>
    </subcellularLocation>
</comment>
<comment type="caution">
    <text evidence="5">The sequence shown here is derived from an EMBL/GenBank/DDBJ whole genome shotgun (WGS) entry which is preliminary data.</text>
</comment>
<dbReference type="AlphaFoldDB" id="A0A978VQD5"/>
<dbReference type="EMBL" id="JAEACU010000003">
    <property type="protein sequence ID" value="KAH7537760.1"/>
    <property type="molecule type" value="Genomic_DNA"/>
</dbReference>
<proteinExistence type="predicted"/>
<keyword evidence="3" id="KW-1133">Transmembrane helix</keyword>
<gene>
    <name evidence="5" type="ORF">FEM48_Zijuj03G0127100</name>
</gene>